<organism evidence="1 2">
    <name type="scientific">Dentiscutata erythropus</name>
    <dbReference type="NCBI Taxonomy" id="1348616"/>
    <lineage>
        <taxon>Eukaryota</taxon>
        <taxon>Fungi</taxon>
        <taxon>Fungi incertae sedis</taxon>
        <taxon>Mucoromycota</taxon>
        <taxon>Glomeromycotina</taxon>
        <taxon>Glomeromycetes</taxon>
        <taxon>Diversisporales</taxon>
        <taxon>Gigasporaceae</taxon>
        <taxon>Dentiscutata</taxon>
    </lineage>
</organism>
<dbReference type="AlphaFoldDB" id="A0A9N9KDR8"/>
<name>A0A9N9KDR8_9GLOM</name>
<dbReference type="EMBL" id="CAJVPY010065645">
    <property type="protein sequence ID" value="CAG8824932.1"/>
    <property type="molecule type" value="Genomic_DNA"/>
</dbReference>
<evidence type="ECO:0000313" key="1">
    <source>
        <dbReference type="EMBL" id="CAG8824932.1"/>
    </source>
</evidence>
<sequence length="52" mass="5885">LVATEMVRKNDISLSEDIISTQISPEDGAYIELLVQKSKRKIIVECILNHMV</sequence>
<dbReference type="OrthoDB" id="191139at2759"/>
<reference evidence="1" key="1">
    <citation type="submission" date="2021-06" db="EMBL/GenBank/DDBJ databases">
        <authorList>
            <person name="Kallberg Y."/>
            <person name="Tangrot J."/>
            <person name="Rosling A."/>
        </authorList>
    </citation>
    <scope>NUCLEOTIDE SEQUENCE</scope>
    <source>
        <strain evidence="1">MA453B</strain>
    </source>
</reference>
<dbReference type="Proteomes" id="UP000789405">
    <property type="component" value="Unassembled WGS sequence"/>
</dbReference>
<feature type="non-terminal residue" evidence="1">
    <location>
        <position position="52"/>
    </location>
</feature>
<accession>A0A9N9KDR8</accession>
<comment type="caution">
    <text evidence="1">The sequence shown here is derived from an EMBL/GenBank/DDBJ whole genome shotgun (WGS) entry which is preliminary data.</text>
</comment>
<keyword evidence="2" id="KW-1185">Reference proteome</keyword>
<proteinExistence type="predicted"/>
<gene>
    <name evidence="1" type="ORF">DERYTH_LOCUS27802</name>
</gene>
<evidence type="ECO:0000313" key="2">
    <source>
        <dbReference type="Proteomes" id="UP000789405"/>
    </source>
</evidence>
<protein>
    <submittedName>
        <fullName evidence="1">1165_t:CDS:1</fullName>
    </submittedName>
</protein>
<feature type="non-terminal residue" evidence="1">
    <location>
        <position position="1"/>
    </location>
</feature>